<name>A0A6J5RIK9_9CAUD</name>
<dbReference type="InterPro" id="IPR056209">
    <property type="entry name" value="SU10_adaptor"/>
</dbReference>
<protein>
    <submittedName>
        <fullName evidence="1">Uncharacterized protein</fullName>
    </submittedName>
</protein>
<sequence length="227" mass="26095">MTTTYNNLTNQIIAYANKGNSADFITAIPFFIAMGQERIWRDLKTLGFESVEEIKAMEEGNAIIEKPILWNETLSIVYGTEDSPFTKSKVLFPRSYEFCINYWPNPSISDDDNPPLFYADRQSSQEGGDGSPYQGIFISPTPDKAYQYQITYLTRVNPINNEGVDTNILTDHYPDLLFYSCFLEALIYLKDDQRMAVYQDLYKGALNSANELTKDRYTDRGVRRDKD</sequence>
<accession>A0A6J5RIK9</accession>
<evidence type="ECO:0000313" key="1">
    <source>
        <dbReference type="EMBL" id="CAB4197340.1"/>
    </source>
</evidence>
<dbReference type="Pfam" id="PF24175">
    <property type="entry name" value="SU10_adaptor"/>
    <property type="match status" value="1"/>
</dbReference>
<proteinExistence type="predicted"/>
<dbReference type="EMBL" id="LR797257">
    <property type="protein sequence ID" value="CAB4197340.1"/>
    <property type="molecule type" value="Genomic_DNA"/>
</dbReference>
<gene>
    <name evidence="1" type="ORF">UFOVP1311_9</name>
</gene>
<reference evidence="1" key="1">
    <citation type="submission" date="2020-05" db="EMBL/GenBank/DDBJ databases">
        <authorList>
            <person name="Chiriac C."/>
            <person name="Salcher M."/>
            <person name="Ghai R."/>
            <person name="Kavagutti S V."/>
        </authorList>
    </citation>
    <scope>NUCLEOTIDE SEQUENCE</scope>
</reference>
<organism evidence="1">
    <name type="scientific">uncultured Caudovirales phage</name>
    <dbReference type="NCBI Taxonomy" id="2100421"/>
    <lineage>
        <taxon>Viruses</taxon>
        <taxon>Duplodnaviria</taxon>
        <taxon>Heunggongvirae</taxon>
        <taxon>Uroviricota</taxon>
        <taxon>Caudoviricetes</taxon>
        <taxon>Peduoviridae</taxon>
        <taxon>Maltschvirus</taxon>
        <taxon>Maltschvirus maltsch</taxon>
    </lineage>
</organism>